<dbReference type="GO" id="GO:0004518">
    <property type="term" value="F:nuclease activity"/>
    <property type="evidence" value="ECO:0007669"/>
    <property type="project" value="InterPro"/>
</dbReference>
<evidence type="ECO:0000256" key="2">
    <source>
        <dbReference type="ARBA" id="ARBA00025428"/>
    </source>
</evidence>
<dbReference type="EMBL" id="GBEZ01010496">
    <property type="protein sequence ID" value="JAC75183.1"/>
    <property type="molecule type" value="Transcribed_RNA"/>
</dbReference>
<comment type="function">
    <text evidence="2">Bifunctional nuclease with both RNase and DNase activities. Involved in basal defense response. Participates in abscisic acid-derived callose deposition following infection by a necrotrophic pathogen.</text>
</comment>
<dbReference type="InterPro" id="IPR036104">
    <property type="entry name" value="BFN_sf"/>
</dbReference>
<reference evidence="4" key="1">
    <citation type="submission" date="2014-05" db="EMBL/GenBank/DDBJ databases">
        <title>The transcriptome of the halophilic microalga Tetraselmis sp. GSL018 isolated from the Great Salt Lake, Utah.</title>
        <authorList>
            <person name="Jinkerson R.E."/>
            <person name="D'Adamo S."/>
            <person name="Posewitz M.C."/>
        </authorList>
    </citation>
    <scope>NUCLEOTIDE SEQUENCE</scope>
    <source>
        <strain evidence="4">GSL018</strain>
    </source>
</reference>
<dbReference type="PANTHER" id="PTHR15160">
    <property type="entry name" value="VON HIPPEL-LINDAU PROTEIN"/>
    <property type="match status" value="1"/>
</dbReference>
<gene>
    <name evidence="4" type="primary">K08999</name>
    <name evidence="4" type="ORF">TSPGSL018_23833</name>
</gene>
<dbReference type="Pfam" id="PF02577">
    <property type="entry name" value="BFN_dom"/>
    <property type="match status" value="1"/>
</dbReference>
<dbReference type="PROSITE" id="PS51658">
    <property type="entry name" value="BFN"/>
    <property type="match status" value="1"/>
</dbReference>
<dbReference type="Gene3D" id="3.10.690.10">
    <property type="entry name" value="Bifunctional nuclease domain"/>
    <property type="match status" value="1"/>
</dbReference>
<dbReference type="PANTHER" id="PTHR15160:SF1">
    <property type="entry name" value="VON HIPPEL-LINDAU DISEASE TUMOR SUPPRESSOR"/>
    <property type="match status" value="1"/>
</dbReference>
<evidence type="ECO:0000256" key="1">
    <source>
        <dbReference type="ARBA" id="ARBA00009095"/>
    </source>
</evidence>
<name>A0A061RTB0_9CHLO</name>
<dbReference type="SUPFAM" id="SSF103256">
    <property type="entry name" value="Hypothetical protein TM0160"/>
    <property type="match status" value="1"/>
</dbReference>
<protein>
    <recommendedName>
        <fullName evidence="3">BFN domain-containing protein</fullName>
    </recommendedName>
</protein>
<evidence type="ECO:0000259" key="3">
    <source>
        <dbReference type="PROSITE" id="PS51658"/>
    </source>
</evidence>
<evidence type="ECO:0000313" key="4">
    <source>
        <dbReference type="EMBL" id="JAC75183.1"/>
    </source>
</evidence>
<accession>A0A061RTB0</accession>
<feature type="domain" description="BFN" evidence="3">
    <location>
        <begin position="1"/>
        <end position="116"/>
    </location>
</feature>
<dbReference type="GO" id="GO:0030891">
    <property type="term" value="C:VCB complex"/>
    <property type="evidence" value="ECO:0007669"/>
    <property type="project" value="TreeGrafter"/>
</dbReference>
<dbReference type="GO" id="GO:0016567">
    <property type="term" value="P:protein ubiquitination"/>
    <property type="evidence" value="ECO:0007669"/>
    <property type="project" value="TreeGrafter"/>
</dbReference>
<proteinExistence type="inferred from homology"/>
<dbReference type="AlphaFoldDB" id="A0A061RTB0"/>
<dbReference type="GO" id="GO:0005634">
    <property type="term" value="C:nucleus"/>
    <property type="evidence" value="ECO:0007669"/>
    <property type="project" value="TreeGrafter"/>
</dbReference>
<sequence length="153" mass="17079">MLDGSRRFLPVYIGEAECAGLLKELEKRAMPRPLTYDMMKTSLEAIGYRVTKVCVTALVGTTYHGSIHYRKSGEGSSAAEEVVVDSRPSDAINMAVRFGAAMYIHKNVAERNGILPETISVPCEETKTEIIESVRAQILQFNDPTYMYKLQLQ</sequence>
<dbReference type="InterPro" id="IPR003729">
    <property type="entry name" value="Bi_nuclease_dom"/>
</dbReference>
<comment type="similarity">
    <text evidence="1">Belongs to the bifunctional nuclease family.</text>
</comment>
<feature type="non-terminal residue" evidence="4">
    <location>
        <position position="153"/>
    </location>
</feature>
<organism evidence="4">
    <name type="scientific">Tetraselmis sp. GSL018</name>
    <dbReference type="NCBI Taxonomy" id="582737"/>
    <lineage>
        <taxon>Eukaryota</taxon>
        <taxon>Viridiplantae</taxon>
        <taxon>Chlorophyta</taxon>
        <taxon>core chlorophytes</taxon>
        <taxon>Chlorodendrophyceae</taxon>
        <taxon>Chlorodendrales</taxon>
        <taxon>Chlorodendraceae</taxon>
        <taxon>Tetraselmis</taxon>
    </lineage>
</organism>